<evidence type="ECO:0000313" key="2">
    <source>
        <dbReference type="Proteomes" id="UP000501063"/>
    </source>
</evidence>
<evidence type="ECO:0000313" key="1">
    <source>
        <dbReference type="EMBL" id="QIE86146.1"/>
    </source>
</evidence>
<dbReference type="AlphaFoldDB" id="A0A6G6ISH6"/>
<dbReference type="KEGG" id="pnt:G5B91_07665"/>
<organism evidence="1 2">
    <name type="scientific">Pseudomonas nitroreducens</name>
    <dbReference type="NCBI Taxonomy" id="46680"/>
    <lineage>
        <taxon>Bacteria</taxon>
        <taxon>Pseudomonadati</taxon>
        <taxon>Pseudomonadota</taxon>
        <taxon>Gammaproteobacteria</taxon>
        <taxon>Pseudomonadales</taxon>
        <taxon>Pseudomonadaceae</taxon>
        <taxon>Pseudomonas</taxon>
    </lineage>
</organism>
<sequence>MNMALTKTIPLGEISVEVRELTVGEIRHLLKMMAEGDSSDVISSALLPEISLTELALMTDLDVDQLDDLAPSQLRKVFEATREVNTDFFVLRERIVEVGRQVLGKLSEDSKETLVP</sequence>
<gene>
    <name evidence="1" type="ORF">G5B91_07665</name>
</gene>
<reference evidence="1 2" key="1">
    <citation type="submission" date="2020-02" db="EMBL/GenBank/DDBJ databases">
        <title>Integrative conjugative elements (ICEs) and plasmids drive adaptation of Pseudomonas nitroreducens strain HBP1 to wastewater environment.</title>
        <authorList>
            <person name="Sentchilo V."/>
            <person name="Carraro N."/>
            <person name="Bertelli C."/>
            <person name="van der Meer J.R."/>
        </authorList>
    </citation>
    <scope>NUCLEOTIDE SEQUENCE [LARGE SCALE GENOMIC DNA]</scope>
    <source>
        <strain evidence="1 2">HBP1</strain>
    </source>
</reference>
<protein>
    <recommendedName>
        <fullName evidence="3">Phage tail assembly protein</fullName>
    </recommendedName>
</protein>
<proteinExistence type="predicted"/>
<accession>A0A6G6ISH6</accession>
<evidence type="ECO:0008006" key="3">
    <source>
        <dbReference type="Google" id="ProtNLM"/>
    </source>
</evidence>
<dbReference type="RefSeq" id="WP_024767744.1">
    <property type="nucleotide sequence ID" value="NZ_CP049140.1"/>
</dbReference>
<dbReference type="Proteomes" id="UP000501063">
    <property type="component" value="Chromosome"/>
</dbReference>
<dbReference type="EMBL" id="CP049140">
    <property type="protein sequence ID" value="QIE86146.1"/>
    <property type="molecule type" value="Genomic_DNA"/>
</dbReference>
<name>A0A6G6ISH6_PSENT</name>